<dbReference type="AlphaFoldDB" id="A0A183SDD8"/>
<organism evidence="4">
    <name type="scientific">Schistocephalus solidus</name>
    <name type="common">Tapeworm</name>
    <dbReference type="NCBI Taxonomy" id="70667"/>
    <lineage>
        <taxon>Eukaryota</taxon>
        <taxon>Metazoa</taxon>
        <taxon>Spiralia</taxon>
        <taxon>Lophotrochozoa</taxon>
        <taxon>Platyhelminthes</taxon>
        <taxon>Cestoda</taxon>
        <taxon>Eucestoda</taxon>
        <taxon>Diphyllobothriidea</taxon>
        <taxon>Diphyllobothriidae</taxon>
        <taxon>Schistocephalus</taxon>
    </lineage>
</organism>
<evidence type="ECO:0000313" key="3">
    <source>
        <dbReference type="Proteomes" id="UP000275846"/>
    </source>
</evidence>
<protein>
    <submittedName>
        <fullName evidence="4">SCHIP-1 domain-containing protein</fullName>
    </submittedName>
</protein>
<proteinExistence type="predicted"/>
<evidence type="ECO:0000313" key="2">
    <source>
        <dbReference type="EMBL" id="VDL88621.1"/>
    </source>
</evidence>
<evidence type="ECO:0000256" key="1">
    <source>
        <dbReference type="SAM" id="MobiDB-lite"/>
    </source>
</evidence>
<dbReference type="OrthoDB" id="6279901at2759"/>
<gene>
    <name evidence="2" type="ORF">SSLN_LOCUS2236</name>
</gene>
<sequence>MAINFGKLFFQNLVPTHHSSAHTADRDTADSSSVNDYENDYAEEAHANSDFLVDSQNDKLTRALEALRRVIAAHKIQQQQHDQPKVLDYQVPCNTEEEVHSGQQRSSFSNDDQEERLQWTENQQFPARKTGAWRNHRMSAASIRSQHHRKSLPCRQPYSVDLAPTALALSGNQAFKVNERLSKKTEKVSGNAIF</sequence>
<keyword evidence="3" id="KW-1185">Reference proteome</keyword>
<dbReference type="EMBL" id="UYSU01032203">
    <property type="protein sequence ID" value="VDL88621.1"/>
    <property type="molecule type" value="Genomic_DNA"/>
</dbReference>
<reference evidence="2 3" key="2">
    <citation type="submission" date="2018-11" db="EMBL/GenBank/DDBJ databases">
        <authorList>
            <consortium name="Pathogen Informatics"/>
        </authorList>
    </citation>
    <scope>NUCLEOTIDE SEQUENCE [LARGE SCALE GENOMIC DNA]</scope>
    <source>
        <strain evidence="2 3">NST_G2</strain>
    </source>
</reference>
<evidence type="ECO:0000313" key="4">
    <source>
        <dbReference type="WBParaSite" id="SSLN_0000230601-mRNA-1"/>
    </source>
</evidence>
<dbReference type="Proteomes" id="UP000275846">
    <property type="component" value="Unassembled WGS sequence"/>
</dbReference>
<reference evidence="4" key="1">
    <citation type="submission" date="2016-06" db="UniProtKB">
        <authorList>
            <consortium name="WormBaseParasite"/>
        </authorList>
    </citation>
    <scope>IDENTIFICATION</scope>
</reference>
<feature type="region of interest" description="Disordered" evidence="1">
    <location>
        <begin position="95"/>
        <end position="132"/>
    </location>
</feature>
<accession>A0A183SDD8</accession>
<feature type="compositionally biased region" description="Polar residues" evidence="1">
    <location>
        <begin position="101"/>
        <end position="110"/>
    </location>
</feature>
<dbReference type="WBParaSite" id="SSLN_0000230601-mRNA-1">
    <property type="protein sequence ID" value="SSLN_0000230601-mRNA-1"/>
    <property type="gene ID" value="SSLN_0000230601"/>
</dbReference>
<name>A0A183SDD8_SCHSO</name>